<keyword evidence="6 8" id="KW-0503">Monooxygenase</keyword>
<dbReference type="GO" id="GO:0005506">
    <property type="term" value="F:iron ion binding"/>
    <property type="evidence" value="ECO:0007669"/>
    <property type="project" value="InterPro"/>
</dbReference>
<dbReference type="InterPro" id="IPR001128">
    <property type="entry name" value="Cyt_P450"/>
</dbReference>
<dbReference type="Gene3D" id="1.10.630.10">
    <property type="entry name" value="Cytochrome P450"/>
    <property type="match status" value="1"/>
</dbReference>
<evidence type="ECO:0000256" key="2">
    <source>
        <dbReference type="ARBA" id="ARBA00010617"/>
    </source>
</evidence>
<dbReference type="PROSITE" id="PS00086">
    <property type="entry name" value="CYTOCHROME_P450"/>
    <property type="match status" value="1"/>
</dbReference>
<dbReference type="Proteomes" id="UP000799776">
    <property type="component" value="Unassembled WGS sequence"/>
</dbReference>
<proteinExistence type="inferred from homology"/>
<dbReference type="AlphaFoldDB" id="A0A9P4HYK6"/>
<protein>
    <submittedName>
        <fullName evidence="8">Cytochrome P450 monooxygenase-like protein</fullName>
    </submittedName>
</protein>
<evidence type="ECO:0000313" key="9">
    <source>
        <dbReference type="Proteomes" id="UP000799776"/>
    </source>
</evidence>
<dbReference type="GO" id="GO:0016705">
    <property type="term" value="F:oxidoreductase activity, acting on paired donors, with incorporation or reduction of molecular oxygen"/>
    <property type="evidence" value="ECO:0007669"/>
    <property type="project" value="InterPro"/>
</dbReference>
<evidence type="ECO:0000256" key="6">
    <source>
        <dbReference type="RuleBase" id="RU000461"/>
    </source>
</evidence>
<evidence type="ECO:0000256" key="4">
    <source>
        <dbReference type="ARBA" id="ARBA00023004"/>
    </source>
</evidence>
<evidence type="ECO:0000256" key="1">
    <source>
        <dbReference type="ARBA" id="ARBA00001971"/>
    </source>
</evidence>
<organism evidence="8 9">
    <name type="scientific">Saccharata proteae CBS 121410</name>
    <dbReference type="NCBI Taxonomy" id="1314787"/>
    <lineage>
        <taxon>Eukaryota</taxon>
        <taxon>Fungi</taxon>
        <taxon>Dikarya</taxon>
        <taxon>Ascomycota</taxon>
        <taxon>Pezizomycotina</taxon>
        <taxon>Dothideomycetes</taxon>
        <taxon>Dothideomycetes incertae sedis</taxon>
        <taxon>Botryosphaeriales</taxon>
        <taxon>Saccharataceae</taxon>
        <taxon>Saccharata</taxon>
    </lineage>
</organism>
<comment type="caution">
    <text evidence="8">The sequence shown here is derived from an EMBL/GenBank/DDBJ whole genome shotgun (WGS) entry which is preliminary data.</text>
</comment>
<dbReference type="PRINTS" id="PR00385">
    <property type="entry name" value="P450"/>
</dbReference>
<dbReference type="InterPro" id="IPR050121">
    <property type="entry name" value="Cytochrome_P450_monoxygenase"/>
</dbReference>
<keyword evidence="3 5" id="KW-0479">Metal-binding</keyword>
<sequence length="566" mass="63528">MTSALFWTFLVLPLCYSISACYTLYRNHAIARKTGIPTIVVPISPENPIWLLLSRFVVPLVKKITGPNHFTRFGYIGWEFPEKNRIHLELGDAFLLVTPGHNWLYLCDAEAIADVFHRERRGDFMRPVELLAMLDVFGPNISTVQGADWQRQRKCTAATFNESVNQKVWTTSLRQAEQMLEYWIIVSPDGVNSTADDSRTLALDVLLSAGFGKDFPFRSSTAGTENPTGPLSYRDSLALILQNAILILALGPKLLSRLSYPKSWARIGQATVTFKQYMADMVSEEKALIAQGESGSGNLMTSMVKASVESGGGDSQGQRQSGLSEEEIFGNMFVFNFAGHDTTAHTFAFTFLELGVHPEVQDWMSEEILYVLGEDESKWSYDAFPRLKRCLAVLLETLRLFDPILSVMKGTTTTPMPLTISNRTHIIPPHTRMNINLNALHTHPRYWGDHGPLAWRPSRWILSDPSAPGPAAIDREYLLQPPKGAYVPWSDGVRGCPGKKFAQVEHVAVMAKLFKEHVVRPKRREGESEEEARRAVQGVIDDSGMVLLLQLLRPERASLVWGKRKR</sequence>
<reference evidence="8" key="1">
    <citation type="journal article" date="2020" name="Stud. Mycol.">
        <title>101 Dothideomycetes genomes: a test case for predicting lifestyles and emergence of pathogens.</title>
        <authorList>
            <person name="Haridas S."/>
            <person name="Albert R."/>
            <person name="Binder M."/>
            <person name="Bloem J."/>
            <person name="Labutti K."/>
            <person name="Salamov A."/>
            <person name="Andreopoulos B."/>
            <person name="Baker S."/>
            <person name="Barry K."/>
            <person name="Bills G."/>
            <person name="Bluhm B."/>
            <person name="Cannon C."/>
            <person name="Castanera R."/>
            <person name="Culley D."/>
            <person name="Daum C."/>
            <person name="Ezra D."/>
            <person name="Gonzalez J."/>
            <person name="Henrissat B."/>
            <person name="Kuo A."/>
            <person name="Liang C."/>
            <person name="Lipzen A."/>
            <person name="Lutzoni F."/>
            <person name="Magnuson J."/>
            <person name="Mondo S."/>
            <person name="Nolan M."/>
            <person name="Ohm R."/>
            <person name="Pangilinan J."/>
            <person name="Park H.-J."/>
            <person name="Ramirez L."/>
            <person name="Alfaro M."/>
            <person name="Sun H."/>
            <person name="Tritt A."/>
            <person name="Yoshinaga Y."/>
            <person name="Zwiers L.-H."/>
            <person name="Turgeon B."/>
            <person name="Goodwin S."/>
            <person name="Spatafora J."/>
            <person name="Crous P."/>
            <person name="Grigoriev I."/>
        </authorList>
    </citation>
    <scope>NUCLEOTIDE SEQUENCE</scope>
    <source>
        <strain evidence="8">CBS 121410</strain>
    </source>
</reference>
<dbReference type="PRINTS" id="PR00463">
    <property type="entry name" value="EP450I"/>
</dbReference>
<gene>
    <name evidence="8" type="ORF">K490DRAFT_71843</name>
</gene>
<accession>A0A9P4HYK6</accession>
<keyword evidence="9" id="KW-1185">Reference proteome</keyword>
<dbReference type="InterPro" id="IPR036396">
    <property type="entry name" value="Cyt_P450_sf"/>
</dbReference>
<name>A0A9P4HYK6_9PEZI</name>
<evidence type="ECO:0000256" key="7">
    <source>
        <dbReference type="SAM" id="SignalP"/>
    </source>
</evidence>
<dbReference type="SUPFAM" id="SSF48264">
    <property type="entry name" value="Cytochrome P450"/>
    <property type="match status" value="1"/>
</dbReference>
<dbReference type="InterPro" id="IPR017972">
    <property type="entry name" value="Cyt_P450_CS"/>
</dbReference>
<comment type="similarity">
    <text evidence="2 6">Belongs to the cytochrome P450 family.</text>
</comment>
<evidence type="ECO:0000256" key="3">
    <source>
        <dbReference type="ARBA" id="ARBA00022723"/>
    </source>
</evidence>
<keyword evidence="6" id="KW-0560">Oxidoreductase</keyword>
<feature type="binding site" description="axial binding residue" evidence="5">
    <location>
        <position position="496"/>
    </location>
    <ligand>
        <name>heme</name>
        <dbReference type="ChEBI" id="CHEBI:30413"/>
    </ligand>
    <ligandPart>
        <name>Fe</name>
        <dbReference type="ChEBI" id="CHEBI:18248"/>
    </ligandPart>
</feature>
<evidence type="ECO:0000313" key="8">
    <source>
        <dbReference type="EMBL" id="KAF2090209.1"/>
    </source>
</evidence>
<keyword evidence="4 5" id="KW-0408">Iron</keyword>
<dbReference type="OrthoDB" id="1470350at2759"/>
<dbReference type="CDD" id="cd11070">
    <property type="entry name" value="CYP56-like"/>
    <property type="match status" value="1"/>
</dbReference>
<keyword evidence="7" id="KW-0732">Signal</keyword>
<evidence type="ECO:0000256" key="5">
    <source>
        <dbReference type="PIRSR" id="PIRSR602401-1"/>
    </source>
</evidence>
<dbReference type="GO" id="GO:0020037">
    <property type="term" value="F:heme binding"/>
    <property type="evidence" value="ECO:0007669"/>
    <property type="project" value="InterPro"/>
</dbReference>
<dbReference type="PANTHER" id="PTHR24305:SF166">
    <property type="entry name" value="CYTOCHROME P450 12A4, MITOCHONDRIAL-RELATED"/>
    <property type="match status" value="1"/>
</dbReference>
<dbReference type="EMBL" id="ML978713">
    <property type="protein sequence ID" value="KAF2090209.1"/>
    <property type="molecule type" value="Genomic_DNA"/>
</dbReference>
<dbReference type="Pfam" id="PF00067">
    <property type="entry name" value="p450"/>
    <property type="match status" value="1"/>
</dbReference>
<feature type="signal peptide" evidence="7">
    <location>
        <begin position="1"/>
        <end position="20"/>
    </location>
</feature>
<dbReference type="PANTHER" id="PTHR24305">
    <property type="entry name" value="CYTOCHROME P450"/>
    <property type="match status" value="1"/>
</dbReference>
<feature type="chain" id="PRO_5040514873" evidence="7">
    <location>
        <begin position="21"/>
        <end position="566"/>
    </location>
</feature>
<dbReference type="GO" id="GO:0004497">
    <property type="term" value="F:monooxygenase activity"/>
    <property type="evidence" value="ECO:0007669"/>
    <property type="project" value="UniProtKB-KW"/>
</dbReference>
<dbReference type="InterPro" id="IPR002401">
    <property type="entry name" value="Cyt_P450_E_grp-I"/>
</dbReference>
<comment type="cofactor">
    <cofactor evidence="1 5">
        <name>heme</name>
        <dbReference type="ChEBI" id="CHEBI:30413"/>
    </cofactor>
</comment>
<keyword evidence="5 6" id="KW-0349">Heme</keyword>